<dbReference type="AlphaFoldDB" id="A0A1T2KS30"/>
<dbReference type="EMBL" id="MPRJ01000085">
    <property type="protein sequence ID" value="OOZ35665.1"/>
    <property type="molecule type" value="Genomic_DNA"/>
</dbReference>
<accession>A0A1T2KS30</accession>
<comment type="caution">
    <text evidence="1">The sequence shown here is derived from an EMBL/GenBank/DDBJ whole genome shotgun (WGS) entry which is preliminary data.</text>
</comment>
<dbReference type="Proteomes" id="UP000190896">
    <property type="component" value="Unassembled WGS sequence"/>
</dbReference>
<proteinExistence type="predicted"/>
<gene>
    <name evidence="1" type="ORF">BOW51_10960</name>
</gene>
<dbReference type="RefSeq" id="WP_078488049.1">
    <property type="nucleotide sequence ID" value="NZ_MPRJ01000085.1"/>
</dbReference>
<reference evidence="1 2" key="1">
    <citation type="submission" date="2016-11" db="EMBL/GenBank/DDBJ databases">
        <title>Mixed transmission modes and dynamic genome evolution in an obligate animal-bacterial symbiosis.</title>
        <authorList>
            <person name="Russell S.L."/>
            <person name="Corbett-Detig R.B."/>
            <person name="Cavanaugh C.M."/>
        </authorList>
    </citation>
    <scope>NUCLEOTIDE SEQUENCE [LARGE SCALE GENOMIC DNA]</scope>
    <source>
        <strain evidence="1">Se-Cadez</strain>
    </source>
</reference>
<name>A0A1T2KS30_9GAMM</name>
<protein>
    <submittedName>
        <fullName evidence="1">Uncharacterized protein</fullName>
    </submittedName>
</protein>
<evidence type="ECO:0000313" key="2">
    <source>
        <dbReference type="Proteomes" id="UP000190896"/>
    </source>
</evidence>
<keyword evidence="2" id="KW-1185">Reference proteome</keyword>
<organism evidence="1 2">
    <name type="scientific">Solemya velesiana gill symbiont</name>
    <dbReference type="NCBI Taxonomy" id="1918948"/>
    <lineage>
        <taxon>Bacteria</taxon>
        <taxon>Pseudomonadati</taxon>
        <taxon>Pseudomonadota</taxon>
        <taxon>Gammaproteobacteria</taxon>
        <taxon>sulfur-oxidizing symbionts</taxon>
    </lineage>
</organism>
<sequence length="90" mass="10395">MSSNCNITDIRNFLPRFGADQLIQQCREKQPIANTHPDELLENLPDVLRSTLDLLLEEFDYQQEISSNQAIVARLLAMTVVRLEDRQHSN</sequence>
<evidence type="ECO:0000313" key="1">
    <source>
        <dbReference type="EMBL" id="OOZ35665.1"/>
    </source>
</evidence>